<dbReference type="GO" id="GO:0080120">
    <property type="term" value="P:CAAX-box protein maturation"/>
    <property type="evidence" value="ECO:0007669"/>
    <property type="project" value="UniProtKB-ARBA"/>
</dbReference>
<dbReference type="RefSeq" id="WP_141817126.1">
    <property type="nucleotide sequence ID" value="NZ_BAAAIL010000003.1"/>
</dbReference>
<organism evidence="3 4">
    <name type="scientific">Ornithinimicrobium humiphilum</name>
    <dbReference type="NCBI Taxonomy" id="125288"/>
    <lineage>
        <taxon>Bacteria</taxon>
        <taxon>Bacillati</taxon>
        <taxon>Actinomycetota</taxon>
        <taxon>Actinomycetes</taxon>
        <taxon>Micrococcales</taxon>
        <taxon>Ornithinimicrobiaceae</taxon>
        <taxon>Ornithinimicrobium</taxon>
    </lineage>
</organism>
<proteinExistence type="predicted"/>
<reference evidence="3 4" key="1">
    <citation type="submission" date="2019-06" db="EMBL/GenBank/DDBJ databases">
        <title>Sequencing the genomes of 1000 actinobacteria strains.</title>
        <authorList>
            <person name="Klenk H.-P."/>
        </authorList>
    </citation>
    <scope>NUCLEOTIDE SEQUENCE [LARGE SCALE GENOMIC DNA]</scope>
    <source>
        <strain evidence="3 4">DSM 12362</strain>
    </source>
</reference>
<dbReference type="Pfam" id="PF02517">
    <property type="entry name" value="Rce1-like"/>
    <property type="match status" value="1"/>
</dbReference>
<evidence type="ECO:0000259" key="2">
    <source>
        <dbReference type="Pfam" id="PF02517"/>
    </source>
</evidence>
<dbReference type="GO" id="GO:0004175">
    <property type="term" value="F:endopeptidase activity"/>
    <property type="evidence" value="ECO:0007669"/>
    <property type="project" value="UniProtKB-ARBA"/>
</dbReference>
<feature type="transmembrane region" description="Helical" evidence="1">
    <location>
        <begin position="49"/>
        <end position="73"/>
    </location>
</feature>
<dbReference type="PANTHER" id="PTHR39430:SF1">
    <property type="entry name" value="PROTEASE"/>
    <property type="match status" value="1"/>
</dbReference>
<evidence type="ECO:0000313" key="3">
    <source>
        <dbReference type="EMBL" id="TQM95352.1"/>
    </source>
</evidence>
<evidence type="ECO:0000256" key="1">
    <source>
        <dbReference type="SAM" id="Phobius"/>
    </source>
</evidence>
<dbReference type="PANTHER" id="PTHR39430">
    <property type="entry name" value="MEMBRANE-ASSOCIATED PROTEASE-RELATED"/>
    <property type="match status" value="1"/>
</dbReference>
<keyword evidence="4" id="KW-1185">Reference proteome</keyword>
<dbReference type="InterPro" id="IPR003675">
    <property type="entry name" value="Rce1/LyrA-like_dom"/>
</dbReference>
<dbReference type="EMBL" id="VFPU01000001">
    <property type="protein sequence ID" value="TQM95352.1"/>
    <property type="molecule type" value="Genomic_DNA"/>
</dbReference>
<sequence length="277" mass="28720">MTTSPRPRSRRLASAAWRIALAILPLGAGLALATILLPASDNPSDPGTLSARIALGVAISAATLTVIALLVRLSDHRRMSGVGLTSMRTGWRLAVWGAIVWTIPAAATFGVLALLGAPLTVTVAGPELARTIVLLFLAVLVAEALPEEVVFRGYATTVLGTLTRGWGVIVAQALLFVLFAALLRQNANPADLSLFLAMGIGFGYLRMITGSIWMPIGFHTAFQTGAQLVLTHDAIDFAGGTGAAMLALGVIPFSVAAILVSSTGIPRIVHPDSGGTR</sequence>
<feature type="transmembrane region" description="Helical" evidence="1">
    <location>
        <begin position="165"/>
        <end position="183"/>
    </location>
</feature>
<keyword evidence="1" id="KW-0472">Membrane</keyword>
<keyword evidence="1" id="KW-0812">Transmembrane</keyword>
<protein>
    <recommendedName>
        <fullName evidence="2">CAAX prenyl protease 2/Lysostaphin resistance protein A-like domain-containing protein</fullName>
    </recommendedName>
</protein>
<feature type="transmembrane region" description="Helical" evidence="1">
    <location>
        <begin position="93"/>
        <end position="116"/>
    </location>
</feature>
<feature type="transmembrane region" description="Helical" evidence="1">
    <location>
        <begin position="15"/>
        <end position="37"/>
    </location>
</feature>
<feature type="transmembrane region" description="Helical" evidence="1">
    <location>
        <begin position="237"/>
        <end position="260"/>
    </location>
</feature>
<feature type="transmembrane region" description="Helical" evidence="1">
    <location>
        <begin position="195"/>
        <end position="217"/>
    </location>
</feature>
<dbReference type="OrthoDB" id="6059004at2"/>
<name>A0A543KJU5_9MICO</name>
<accession>A0A543KJU5</accession>
<dbReference type="Proteomes" id="UP000315133">
    <property type="component" value="Unassembled WGS sequence"/>
</dbReference>
<gene>
    <name evidence="3" type="ORF">FB476_0193</name>
</gene>
<dbReference type="AlphaFoldDB" id="A0A543KJU5"/>
<evidence type="ECO:0000313" key="4">
    <source>
        <dbReference type="Proteomes" id="UP000315133"/>
    </source>
</evidence>
<feature type="domain" description="CAAX prenyl protease 2/Lysostaphin resistance protein A-like" evidence="2">
    <location>
        <begin position="131"/>
        <end position="223"/>
    </location>
</feature>
<comment type="caution">
    <text evidence="3">The sequence shown here is derived from an EMBL/GenBank/DDBJ whole genome shotgun (WGS) entry which is preliminary data.</text>
</comment>
<keyword evidence="1" id="KW-1133">Transmembrane helix</keyword>